<feature type="compositionally biased region" description="Basic and acidic residues" evidence="1">
    <location>
        <begin position="36"/>
        <end position="46"/>
    </location>
</feature>
<dbReference type="Proteomes" id="UP000053475">
    <property type="component" value="Unassembled WGS sequence"/>
</dbReference>
<proteinExistence type="predicted"/>
<comment type="caution">
    <text evidence="2">The sequence shown here is derived from an EMBL/GenBank/DDBJ whole genome shotgun (WGS) entry which is preliminary data.</text>
</comment>
<dbReference type="EMBL" id="JOMC01000142">
    <property type="protein sequence ID" value="KIA75501.1"/>
    <property type="molecule type" value="Genomic_DNA"/>
</dbReference>
<evidence type="ECO:0000256" key="1">
    <source>
        <dbReference type="SAM" id="MobiDB-lite"/>
    </source>
</evidence>
<feature type="compositionally biased region" description="Polar residues" evidence="1">
    <location>
        <begin position="1"/>
        <end position="32"/>
    </location>
</feature>
<accession>A0A0C1BVC1</accession>
<protein>
    <submittedName>
        <fullName evidence="2">Uncharacterized protein</fullName>
    </submittedName>
</protein>
<organism evidence="2 3">
    <name type="scientific">Aspergillus ustus</name>
    <dbReference type="NCBI Taxonomy" id="40382"/>
    <lineage>
        <taxon>Eukaryota</taxon>
        <taxon>Fungi</taxon>
        <taxon>Dikarya</taxon>
        <taxon>Ascomycota</taxon>
        <taxon>Pezizomycotina</taxon>
        <taxon>Eurotiomycetes</taxon>
        <taxon>Eurotiomycetidae</taxon>
        <taxon>Eurotiales</taxon>
        <taxon>Aspergillaceae</taxon>
        <taxon>Aspergillus</taxon>
        <taxon>Aspergillus subgen. Nidulantes</taxon>
    </lineage>
</organism>
<gene>
    <name evidence="2" type="ORF">HK57_00023</name>
</gene>
<evidence type="ECO:0000313" key="2">
    <source>
        <dbReference type="EMBL" id="KIA75501.1"/>
    </source>
</evidence>
<keyword evidence="3" id="KW-1185">Reference proteome</keyword>
<feature type="compositionally biased region" description="Basic and acidic residues" evidence="1">
    <location>
        <begin position="81"/>
        <end position="91"/>
    </location>
</feature>
<evidence type="ECO:0000313" key="3">
    <source>
        <dbReference type="Proteomes" id="UP000053475"/>
    </source>
</evidence>
<dbReference type="AlphaFoldDB" id="A0A0C1BVC1"/>
<feature type="compositionally biased region" description="Basic and acidic residues" evidence="1">
    <location>
        <begin position="63"/>
        <end position="74"/>
    </location>
</feature>
<reference evidence="2 3" key="1">
    <citation type="submission" date="2014-11" db="EMBL/GenBank/DDBJ databases">
        <title>Genomics derived discovery of secondary metabolites biosynthetic gene clusters in Aspergillus ustus.</title>
        <authorList>
            <person name="Pi B."/>
            <person name="Dai F."/>
            <person name="Song X."/>
            <person name="Zhu C."/>
            <person name="Li H."/>
            <person name="Yu D."/>
        </authorList>
    </citation>
    <scope>NUCLEOTIDE SEQUENCE [LARGE SCALE GENOMIC DNA]</scope>
    <source>
        <strain evidence="2 3">3.3904</strain>
    </source>
</reference>
<name>A0A0C1BVC1_ASPUT</name>
<feature type="region of interest" description="Disordered" evidence="1">
    <location>
        <begin position="1"/>
        <end position="106"/>
    </location>
</feature>
<sequence length="106" mass="11725">MPINFTSASSFYTSSNATASVSDGNETRTAQSGHRYVKDSHTDRDGTTTVRTIRQDLGQPVIVEEHRYDQDGRELAALPDARSDGMKRIEDVDADDDDEAADFKKV</sequence>